<sequence length="203" mass="23109">MLNHFSFLLLFTQIIASEPSWYTEPNTRQAITFAVDSVEHGFKLTPKDAEASAGFEIRFNADLKSNGYFVAPETLAIRALNKQHKDTLSFMLPRFGYHYSAEVQVPEAEFSIQARQLLQPSTNDVVKILIFINESEPVATLMLDLTANEAMLIENRPYSMAPFLLELIAFEPRKDDNIGSCLQRYSNDSYICKKPGNLTRFQM</sequence>
<comment type="caution">
    <text evidence="1">The sequence shown here is derived from an EMBL/GenBank/DDBJ whole genome shotgun (WGS) entry which is preliminary data.</text>
</comment>
<name>A0A432XCX7_9GAMM</name>
<protein>
    <submittedName>
        <fullName evidence="1">Uncharacterized protein</fullName>
    </submittedName>
</protein>
<evidence type="ECO:0000313" key="1">
    <source>
        <dbReference type="EMBL" id="RUO46583.1"/>
    </source>
</evidence>
<evidence type="ECO:0000313" key="2">
    <source>
        <dbReference type="Proteomes" id="UP000286678"/>
    </source>
</evidence>
<dbReference type="AlphaFoldDB" id="A0A432XCX7"/>
<dbReference type="EMBL" id="PIPT01000008">
    <property type="protein sequence ID" value="RUO46583.1"/>
    <property type="molecule type" value="Genomic_DNA"/>
</dbReference>
<dbReference type="RefSeq" id="WP_126834404.1">
    <property type="nucleotide sequence ID" value="NZ_PIPT01000008.1"/>
</dbReference>
<gene>
    <name evidence="1" type="ORF">CWE21_10525</name>
</gene>
<proteinExistence type="predicted"/>
<organism evidence="1 2">
    <name type="scientific">Pseudidiomarina aquimaris</name>
    <dbReference type="NCBI Taxonomy" id="641841"/>
    <lineage>
        <taxon>Bacteria</taxon>
        <taxon>Pseudomonadati</taxon>
        <taxon>Pseudomonadota</taxon>
        <taxon>Gammaproteobacteria</taxon>
        <taxon>Alteromonadales</taxon>
        <taxon>Idiomarinaceae</taxon>
        <taxon>Pseudidiomarina</taxon>
    </lineage>
</organism>
<keyword evidence="2" id="KW-1185">Reference proteome</keyword>
<accession>A0A432XCX7</accession>
<reference evidence="2" key="1">
    <citation type="journal article" date="2018" name="Front. Microbiol.">
        <title>Genome-Based Analysis Reveals the Taxonomy and Diversity of the Family Idiomarinaceae.</title>
        <authorList>
            <person name="Liu Y."/>
            <person name="Lai Q."/>
            <person name="Shao Z."/>
        </authorList>
    </citation>
    <scope>NUCLEOTIDE SEQUENCE [LARGE SCALE GENOMIC DNA]</scope>
    <source>
        <strain evidence="2">SW15</strain>
    </source>
</reference>
<dbReference type="Proteomes" id="UP000286678">
    <property type="component" value="Unassembled WGS sequence"/>
</dbReference>